<evidence type="ECO:0000256" key="4">
    <source>
        <dbReference type="PROSITE-ProRule" id="PRU00288"/>
    </source>
</evidence>
<dbReference type="PROSITE" id="PS50115">
    <property type="entry name" value="ARFGAP"/>
    <property type="match status" value="1"/>
</dbReference>
<proteinExistence type="predicted"/>
<evidence type="ECO:0000256" key="1">
    <source>
        <dbReference type="ARBA" id="ARBA00022723"/>
    </source>
</evidence>
<sequence>MSGGYHRAASESSSFGSSCDLDRLANEESSLEKNSIAGHFDCSIRSSQQYRFNSKHEKPIDVLRKVCGNDICADCAAPEPDWASLNLGILLCIECSGVHRNLGVHISKLEVYLIAGETLKQGLTYRSVPVCRYVIGTGMVPVPGSMYSAYRPIY</sequence>
<feature type="domain" description="Arf-GAP" evidence="5">
    <location>
        <begin position="57"/>
        <end position="128"/>
    </location>
</feature>
<evidence type="ECO:0000256" key="3">
    <source>
        <dbReference type="ARBA" id="ARBA00022833"/>
    </source>
</evidence>
<dbReference type="GO" id="GO:0005096">
    <property type="term" value="F:GTPase activator activity"/>
    <property type="evidence" value="ECO:0007669"/>
    <property type="project" value="InterPro"/>
</dbReference>
<accession>A0A426XQI5</accession>
<dbReference type="PANTHER" id="PTHR23180">
    <property type="entry name" value="CENTAURIN/ARF"/>
    <property type="match status" value="1"/>
</dbReference>
<evidence type="ECO:0000256" key="2">
    <source>
        <dbReference type="ARBA" id="ARBA00022771"/>
    </source>
</evidence>
<keyword evidence="2 4" id="KW-0863">Zinc-finger</keyword>
<dbReference type="InterPro" id="IPR001164">
    <property type="entry name" value="ArfGAP_dom"/>
</dbReference>
<keyword evidence="1" id="KW-0479">Metal-binding</keyword>
<evidence type="ECO:0000313" key="7">
    <source>
        <dbReference type="Proteomes" id="UP000287651"/>
    </source>
</evidence>
<dbReference type="InterPro" id="IPR045258">
    <property type="entry name" value="ACAP1/2/3-like"/>
</dbReference>
<protein>
    <recommendedName>
        <fullName evidence="5">Arf-GAP domain-containing protein</fullName>
    </recommendedName>
</protein>
<dbReference type="PANTHER" id="PTHR23180:SF160">
    <property type="entry name" value="ADP-RIBOSYLATION FACTOR GTPASE-ACTIVATING PROTEIN EFFECTOR PROTEIN 1"/>
    <property type="match status" value="1"/>
</dbReference>
<dbReference type="PRINTS" id="PR00405">
    <property type="entry name" value="REVINTRACTNG"/>
</dbReference>
<dbReference type="SUPFAM" id="SSF57863">
    <property type="entry name" value="ArfGap/RecO-like zinc finger"/>
    <property type="match status" value="1"/>
</dbReference>
<dbReference type="GO" id="GO:0008270">
    <property type="term" value="F:zinc ion binding"/>
    <property type="evidence" value="ECO:0007669"/>
    <property type="project" value="UniProtKB-KW"/>
</dbReference>
<dbReference type="Gene3D" id="1.10.220.150">
    <property type="entry name" value="Arf GTPase activating protein"/>
    <property type="match status" value="1"/>
</dbReference>
<dbReference type="Pfam" id="PF01412">
    <property type="entry name" value="ArfGap"/>
    <property type="match status" value="1"/>
</dbReference>
<gene>
    <name evidence="6" type="ORF">B296_00048946</name>
</gene>
<evidence type="ECO:0000313" key="6">
    <source>
        <dbReference type="EMBL" id="RRT41738.1"/>
    </source>
</evidence>
<name>A0A426XQI5_ENSVE</name>
<dbReference type="InterPro" id="IPR037278">
    <property type="entry name" value="ARFGAP/RecO"/>
</dbReference>
<dbReference type="InterPro" id="IPR038508">
    <property type="entry name" value="ArfGAP_dom_sf"/>
</dbReference>
<dbReference type="Proteomes" id="UP000287651">
    <property type="component" value="Unassembled WGS sequence"/>
</dbReference>
<reference evidence="6 7" key="1">
    <citation type="journal article" date="2014" name="Agronomy (Basel)">
        <title>A Draft Genome Sequence for Ensete ventricosum, the Drought-Tolerant Tree Against Hunger.</title>
        <authorList>
            <person name="Harrison J."/>
            <person name="Moore K.A."/>
            <person name="Paszkiewicz K."/>
            <person name="Jones T."/>
            <person name="Grant M."/>
            <person name="Ambacheew D."/>
            <person name="Muzemil S."/>
            <person name="Studholme D.J."/>
        </authorList>
    </citation>
    <scope>NUCLEOTIDE SEQUENCE [LARGE SCALE GENOMIC DNA]</scope>
</reference>
<organism evidence="6 7">
    <name type="scientific">Ensete ventricosum</name>
    <name type="common">Abyssinian banana</name>
    <name type="synonym">Musa ensete</name>
    <dbReference type="NCBI Taxonomy" id="4639"/>
    <lineage>
        <taxon>Eukaryota</taxon>
        <taxon>Viridiplantae</taxon>
        <taxon>Streptophyta</taxon>
        <taxon>Embryophyta</taxon>
        <taxon>Tracheophyta</taxon>
        <taxon>Spermatophyta</taxon>
        <taxon>Magnoliopsida</taxon>
        <taxon>Liliopsida</taxon>
        <taxon>Zingiberales</taxon>
        <taxon>Musaceae</taxon>
        <taxon>Ensete</taxon>
    </lineage>
</organism>
<keyword evidence="3" id="KW-0862">Zinc</keyword>
<dbReference type="EMBL" id="AMZH03018333">
    <property type="protein sequence ID" value="RRT41738.1"/>
    <property type="molecule type" value="Genomic_DNA"/>
</dbReference>
<dbReference type="SMART" id="SM00105">
    <property type="entry name" value="ArfGap"/>
    <property type="match status" value="1"/>
</dbReference>
<comment type="caution">
    <text evidence="6">The sequence shown here is derived from an EMBL/GenBank/DDBJ whole genome shotgun (WGS) entry which is preliminary data.</text>
</comment>
<evidence type="ECO:0000259" key="5">
    <source>
        <dbReference type="PROSITE" id="PS50115"/>
    </source>
</evidence>
<dbReference type="AlphaFoldDB" id="A0A426XQI5"/>